<dbReference type="Proteomes" id="UP000552700">
    <property type="component" value="Unassembled WGS sequence"/>
</dbReference>
<dbReference type="PANTHER" id="PTHR22946">
    <property type="entry name" value="DIENELACTONE HYDROLASE DOMAIN-CONTAINING PROTEIN-RELATED"/>
    <property type="match status" value="1"/>
</dbReference>
<dbReference type="Gene3D" id="3.40.50.1820">
    <property type="entry name" value="alpha/beta hydrolase"/>
    <property type="match status" value="1"/>
</dbReference>
<dbReference type="InterPro" id="IPR050261">
    <property type="entry name" value="FrsA_esterase"/>
</dbReference>
<dbReference type="AlphaFoldDB" id="A0A841J0G2"/>
<accession>A0A841J0G2</accession>
<gene>
    <name evidence="2" type="ORF">FHS92_000723</name>
</gene>
<sequence length="253" mass="27347">MTREITLEGKSSDPCFDFTIHQDGRVVPATFWNAWGGADGPAPVVLLQHGGPFHKRHERSDALAQTVVESTGAAVLLIDGPIHGHRRSDELGIMEMLAEFENHWRTNPGIDGMVTDWQIALDAVIGEGWADPDRVAWFGTSMGTAYGIPLCAVEPRIRAAAIGMWGTDWGQEDSLLGSARAMQTPALFQIKAEDEIFSTAGQRALFEALGSPNKCLHTFPGGHSLTAPGQMDELMAFLVDALTEKPKVAVDAD</sequence>
<dbReference type="EMBL" id="JACIJP010000001">
    <property type="protein sequence ID" value="MBB6123016.1"/>
    <property type="molecule type" value="Genomic_DNA"/>
</dbReference>
<evidence type="ECO:0000313" key="3">
    <source>
        <dbReference type="Proteomes" id="UP000552700"/>
    </source>
</evidence>
<keyword evidence="1 2" id="KW-0378">Hydrolase</keyword>
<reference evidence="2 3" key="1">
    <citation type="submission" date="2020-08" db="EMBL/GenBank/DDBJ databases">
        <title>Genomic Encyclopedia of Type Strains, Phase IV (KMG-IV): sequencing the most valuable type-strain genomes for metagenomic binning, comparative biology and taxonomic classification.</title>
        <authorList>
            <person name="Goeker M."/>
        </authorList>
    </citation>
    <scope>NUCLEOTIDE SEQUENCE [LARGE SCALE GENOMIC DNA]</scope>
    <source>
        <strain evidence="2 3">DSM 102255</strain>
    </source>
</reference>
<dbReference type="InterPro" id="IPR029058">
    <property type="entry name" value="AB_hydrolase_fold"/>
</dbReference>
<comment type="caution">
    <text evidence="2">The sequence shown here is derived from an EMBL/GenBank/DDBJ whole genome shotgun (WGS) entry which is preliminary data.</text>
</comment>
<name>A0A841J0G2_9SPHN</name>
<dbReference type="GO" id="GO:0052689">
    <property type="term" value="F:carboxylic ester hydrolase activity"/>
    <property type="evidence" value="ECO:0007669"/>
    <property type="project" value="UniProtKB-ARBA"/>
</dbReference>
<dbReference type="RefSeq" id="WP_184077589.1">
    <property type="nucleotide sequence ID" value="NZ_JACIJP010000001.1"/>
</dbReference>
<dbReference type="PANTHER" id="PTHR22946:SF9">
    <property type="entry name" value="POLYKETIDE TRANSFERASE AF380"/>
    <property type="match status" value="1"/>
</dbReference>
<protein>
    <submittedName>
        <fullName evidence="2">Dienelactone hydrolase</fullName>
    </submittedName>
</protein>
<proteinExistence type="predicted"/>
<evidence type="ECO:0000313" key="2">
    <source>
        <dbReference type="EMBL" id="MBB6123016.1"/>
    </source>
</evidence>
<evidence type="ECO:0000256" key="1">
    <source>
        <dbReference type="ARBA" id="ARBA00022801"/>
    </source>
</evidence>
<dbReference type="SUPFAM" id="SSF53474">
    <property type="entry name" value="alpha/beta-Hydrolases"/>
    <property type="match status" value="1"/>
</dbReference>
<keyword evidence="3" id="KW-1185">Reference proteome</keyword>
<organism evidence="2 3">
    <name type="scientific">Sphingobium subterraneum</name>
    <dbReference type="NCBI Taxonomy" id="627688"/>
    <lineage>
        <taxon>Bacteria</taxon>
        <taxon>Pseudomonadati</taxon>
        <taxon>Pseudomonadota</taxon>
        <taxon>Alphaproteobacteria</taxon>
        <taxon>Sphingomonadales</taxon>
        <taxon>Sphingomonadaceae</taxon>
        <taxon>Sphingobium</taxon>
    </lineage>
</organism>